<dbReference type="EMBL" id="WAIE01000004">
    <property type="protein sequence ID" value="KAB1441433.1"/>
    <property type="molecule type" value="Genomic_DNA"/>
</dbReference>
<keyword evidence="3" id="KW-1185">Reference proteome</keyword>
<evidence type="ECO:0000313" key="3">
    <source>
        <dbReference type="Proteomes" id="UP000438699"/>
    </source>
</evidence>
<evidence type="ECO:0000259" key="1">
    <source>
        <dbReference type="Pfam" id="PF00534"/>
    </source>
</evidence>
<sequence>MVGGLKRFLWHNVPIPGCLRRRVEEYYLYPRLPRPKASLRTGRGNVFVAGCLQSGLGLGEAARLSVQALREQGVSLQCHDLSRFFGILDLPNPDFADTDSGEGDGVLLLHMNAPETGRALKHLGTDTYDRRHVIGYWAWELENAQPHWRRAYQYLDELWVPTAHAAKAFSDCPVPVNVVPYPVREPASKGLGREAFGLDDREVVFLCMGDSRSDFERKNLPGTIRAFKKAFAGNDSVRLVVKVHHEQEDSPAMQRMRAESVGCNVSFMAEMLERGAVGDLLRACDVFVSLHRAEGFGLPMAEAMWLGKPVVATNYSGNVDFMTTACSMPVEYRLVPVQNCSRNYAEVPDAHWAEPDIDHAARCMQKLAESDDMRRSMGEAGRQQAASFFSPARFAENFTQFFEYEHF</sequence>
<protein>
    <submittedName>
        <fullName evidence="2">Glycosyltransferase family 4 protein</fullName>
    </submittedName>
</protein>
<dbReference type="Proteomes" id="UP000438699">
    <property type="component" value="Unassembled WGS sequence"/>
</dbReference>
<keyword evidence="2" id="KW-0808">Transferase</keyword>
<reference evidence="2 3" key="1">
    <citation type="journal article" date="2017" name="Int. J. Syst. Evol. Microbiol.">
        <title>Desulfovibrio senegalensis sp. nov., a mesophilic sulfate reducer isolated from marine sediment.</title>
        <authorList>
            <person name="Thioye A."/>
            <person name="Gam Z.B.A."/>
            <person name="Mbengue M."/>
            <person name="Cayol J.L."/>
            <person name="Joseph-Bartoli M."/>
            <person name="Toure-Kane C."/>
            <person name="Labat M."/>
        </authorList>
    </citation>
    <scope>NUCLEOTIDE SEQUENCE [LARGE SCALE GENOMIC DNA]</scope>
    <source>
        <strain evidence="2 3">DSM 101509</strain>
    </source>
</reference>
<name>A0A6N6N130_9BACT</name>
<proteinExistence type="predicted"/>
<dbReference type="AlphaFoldDB" id="A0A6N6N130"/>
<dbReference type="GO" id="GO:0016757">
    <property type="term" value="F:glycosyltransferase activity"/>
    <property type="evidence" value="ECO:0007669"/>
    <property type="project" value="InterPro"/>
</dbReference>
<dbReference type="SUPFAM" id="SSF53756">
    <property type="entry name" value="UDP-Glycosyltransferase/glycogen phosphorylase"/>
    <property type="match status" value="1"/>
</dbReference>
<gene>
    <name evidence="2" type="ORF">F8A88_10845</name>
</gene>
<organism evidence="2 3">
    <name type="scientific">Pseudodesulfovibrio senegalensis</name>
    <dbReference type="NCBI Taxonomy" id="1721087"/>
    <lineage>
        <taxon>Bacteria</taxon>
        <taxon>Pseudomonadati</taxon>
        <taxon>Thermodesulfobacteriota</taxon>
        <taxon>Desulfovibrionia</taxon>
        <taxon>Desulfovibrionales</taxon>
        <taxon>Desulfovibrionaceae</taxon>
    </lineage>
</organism>
<dbReference type="PANTHER" id="PTHR46656">
    <property type="entry name" value="PUTATIVE-RELATED"/>
    <property type="match status" value="1"/>
</dbReference>
<dbReference type="CDD" id="cd03801">
    <property type="entry name" value="GT4_PimA-like"/>
    <property type="match status" value="1"/>
</dbReference>
<evidence type="ECO:0000313" key="2">
    <source>
        <dbReference type="EMBL" id="KAB1441433.1"/>
    </source>
</evidence>
<comment type="caution">
    <text evidence="2">The sequence shown here is derived from an EMBL/GenBank/DDBJ whole genome shotgun (WGS) entry which is preliminary data.</text>
</comment>
<accession>A0A6N6N130</accession>
<dbReference type="InterPro" id="IPR001296">
    <property type="entry name" value="Glyco_trans_1"/>
</dbReference>
<dbReference type="Pfam" id="PF00534">
    <property type="entry name" value="Glycos_transf_1"/>
    <property type="match status" value="1"/>
</dbReference>
<dbReference type="Gene3D" id="3.40.50.2000">
    <property type="entry name" value="Glycogen Phosphorylase B"/>
    <property type="match status" value="1"/>
</dbReference>
<dbReference type="PANTHER" id="PTHR46656:SF3">
    <property type="entry name" value="PUTATIVE-RELATED"/>
    <property type="match status" value="1"/>
</dbReference>
<feature type="domain" description="Glycosyl transferase family 1" evidence="1">
    <location>
        <begin position="199"/>
        <end position="321"/>
    </location>
</feature>